<evidence type="ECO:0000256" key="3">
    <source>
        <dbReference type="ARBA" id="ARBA00022695"/>
    </source>
</evidence>
<sequence>MPKLPAKIFSYHPGAFIKQPFLAEIQSNSFNWFLKKGLKELLKEISPIKDTTGKEYELHFVDYYFDEPKYSEELSWSKELTFEAPLRAKVKLINNKTKETKEQEVYLGDFPMITSRGTFIINGVERVVVSQLIRSAGVYFTAEAYRGRKLFGAKVIPDRGSWLEFSTDPDGFIGVKIDRHRKVAVTDLIRVFASIAHRSELEKEEAILKLFNNIDNGPIKHIETTLKKSDSKSFLESYSEVYKRLRPGDLATSENAKHLIDAMFERSDRYSLSFAGRFKFNQRLGTKSESLLISLDDIIAITKEIIKLNNDLMAESDDIDHLGNRRVRAVGELLAGRMRVGFARLRRTVQDRMSTLETNLLTPVQLINARPLVAVVREFFTTSQLSQFMDQDNPLAELEHKRRLSSMGPGGLTREHAGFEVRDVHISHYGRICPIETPEGQNIGLINHLANFSRLNDFGFLETPYIKVKNGKATDEVVWFDAIEEEKYKIAQGSTKIENNGKIVEEIVGARHKGRPITCRREEAEFIDVAPYQMTSVATALIPFLEHDDANRALMGSNMQRQAVPSIKPSAPLVSTGIEDKAAFDCGRLVISENEGKVVELDSGKIVIEDSEKKKKAYELNKFRRSNDFTCISQRPVVNQGDKIKKGDILADSFSTDNGVLALGQNLLVSFVSWEGANFEDAIILSERIVKEDLFTSIHIEDFYCDVRDTKLGPEITTPDIPNISEEKLKNLDEEGIIRIGAEVGAGDILVGKVSPKGESEASAEERLLRAIFGEKARDIKDTSLVLPHGKSGRIIGIKIFSRDRGDKLEPGVIKRIQVEVAQLRKVRAGDKLAGRHGNKGVISQIRPIEDMPYLEDGTPVDIILNPLGVASRMNIGQILETHLGLAAKNLGYRAVSPVFVGATEQDIKSELKKAGYPQDGKLKLFDGRTGQPFPKPITVGYIYMLKLNHLVEDKIHMRSIGPYSLITQQPLGGKAQFGGQRFGEMEVWALEGYGAANILQEMLTIKSDDVIGRAASFESIIRNEKIKAPNIPAAFNVLMNEIKALGLDIETITVENKVKSKKD</sequence>
<comment type="catalytic activity">
    <reaction evidence="5 6 8">
        <text>RNA(n) + a ribonucleoside 5'-triphosphate = RNA(n+1) + diphosphate</text>
        <dbReference type="Rhea" id="RHEA:21248"/>
        <dbReference type="Rhea" id="RHEA-COMP:14527"/>
        <dbReference type="Rhea" id="RHEA-COMP:17342"/>
        <dbReference type="ChEBI" id="CHEBI:33019"/>
        <dbReference type="ChEBI" id="CHEBI:61557"/>
        <dbReference type="ChEBI" id="CHEBI:140395"/>
        <dbReference type="EC" id="2.7.7.6"/>
    </reaction>
</comment>
<evidence type="ECO:0000256" key="2">
    <source>
        <dbReference type="ARBA" id="ARBA00022679"/>
    </source>
</evidence>
<dbReference type="GO" id="GO:0003677">
    <property type="term" value="F:DNA binding"/>
    <property type="evidence" value="ECO:0007669"/>
    <property type="project" value="UniProtKB-UniRule"/>
</dbReference>
<dbReference type="NCBIfam" id="NF001616">
    <property type="entry name" value="PRK00405.1"/>
    <property type="match status" value="1"/>
</dbReference>
<keyword evidence="3 6" id="KW-0548">Nucleotidyltransferase</keyword>
<dbReference type="GO" id="GO:0006351">
    <property type="term" value="P:DNA-templated transcription"/>
    <property type="evidence" value="ECO:0007669"/>
    <property type="project" value="UniProtKB-UniRule"/>
</dbReference>
<dbReference type="GO" id="GO:0000428">
    <property type="term" value="C:DNA-directed RNA polymerase complex"/>
    <property type="evidence" value="ECO:0007669"/>
    <property type="project" value="UniProtKB-KW"/>
</dbReference>
<evidence type="ECO:0000256" key="6">
    <source>
        <dbReference type="HAMAP-Rule" id="MF_01321"/>
    </source>
</evidence>
<evidence type="ECO:0000313" key="15">
    <source>
        <dbReference type="EMBL" id="KKQ23068.1"/>
    </source>
</evidence>
<gene>
    <name evidence="6" type="primary">rpoB</name>
    <name evidence="15" type="ORF">US36_C0005G0019</name>
</gene>
<feature type="domain" description="DNA-directed RNA polymerase beta subunit external 1" evidence="14">
    <location>
        <begin position="465"/>
        <end position="530"/>
    </location>
</feature>
<dbReference type="InterPro" id="IPR007641">
    <property type="entry name" value="RNA_pol_Rpb2_7"/>
</dbReference>
<dbReference type="InterPro" id="IPR037034">
    <property type="entry name" value="RNA_pol_Rpb2_2_sf"/>
</dbReference>
<dbReference type="Pfam" id="PF04561">
    <property type="entry name" value="RNA_pol_Rpb2_2"/>
    <property type="match status" value="1"/>
</dbReference>
<dbReference type="EMBL" id="LBSR01000005">
    <property type="protein sequence ID" value="KKQ23068.1"/>
    <property type="molecule type" value="Genomic_DNA"/>
</dbReference>
<dbReference type="InterPro" id="IPR007644">
    <property type="entry name" value="RNA_pol_bsu_protrusion"/>
</dbReference>
<dbReference type="SUPFAM" id="SSF64484">
    <property type="entry name" value="beta and beta-prime subunits of DNA dependent RNA-polymerase"/>
    <property type="match status" value="1"/>
</dbReference>
<comment type="function">
    <text evidence="6 8">DNA-dependent RNA polymerase catalyzes the transcription of DNA into RNA using the four ribonucleoside triphosphates as substrates.</text>
</comment>
<evidence type="ECO:0000256" key="8">
    <source>
        <dbReference type="RuleBase" id="RU363031"/>
    </source>
</evidence>
<evidence type="ECO:0000256" key="5">
    <source>
        <dbReference type="ARBA" id="ARBA00048552"/>
    </source>
</evidence>
<evidence type="ECO:0000259" key="10">
    <source>
        <dbReference type="Pfam" id="PF04560"/>
    </source>
</evidence>
<dbReference type="HAMAP" id="MF_01321">
    <property type="entry name" value="RNApol_bact_RpoB"/>
    <property type="match status" value="1"/>
</dbReference>
<evidence type="ECO:0000259" key="12">
    <source>
        <dbReference type="Pfam" id="PF04563"/>
    </source>
</evidence>
<dbReference type="Pfam" id="PF10385">
    <property type="entry name" value="RNA_pol_Rpb2_45"/>
    <property type="match status" value="1"/>
</dbReference>
<dbReference type="Pfam" id="PF04563">
    <property type="entry name" value="RNA_pol_Rpb2_1"/>
    <property type="match status" value="1"/>
</dbReference>
<dbReference type="InterPro" id="IPR007121">
    <property type="entry name" value="RNA_pol_bsu_CS"/>
</dbReference>
<dbReference type="Gene3D" id="3.90.1110.10">
    <property type="entry name" value="RNA polymerase Rpb2, domain 2"/>
    <property type="match status" value="1"/>
</dbReference>
<feature type="domain" description="DNA-directed RNA polymerase subunit 2 hybrid-binding" evidence="9">
    <location>
        <begin position="592"/>
        <end position="977"/>
    </location>
</feature>
<dbReference type="Pfam" id="PF04565">
    <property type="entry name" value="RNA_pol_Rpb2_3"/>
    <property type="match status" value="1"/>
</dbReference>
<dbReference type="InterPro" id="IPR019462">
    <property type="entry name" value="DNA-dir_RNA_pol_bsu_external_1"/>
</dbReference>
<dbReference type="CDD" id="cd00653">
    <property type="entry name" value="RNA_pol_B_RPB2"/>
    <property type="match status" value="1"/>
</dbReference>
<comment type="subunit">
    <text evidence="6 8">The RNAP catalytic core consists of 2 alpha, 1 beta, 1 beta' and 1 omega subunit. When a sigma factor is associated with the core the holoenzyme is formed, which can initiate transcription.</text>
</comment>
<evidence type="ECO:0000313" key="16">
    <source>
        <dbReference type="Proteomes" id="UP000034044"/>
    </source>
</evidence>
<dbReference type="InterPro" id="IPR007645">
    <property type="entry name" value="RNA_pol_Rpb2_3"/>
</dbReference>
<dbReference type="InterPro" id="IPR042107">
    <property type="entry name" value="DNA-dir_RNA_pol_bsu_ext_1_sf"/>
</dbReference>
<evidence type="ECO:0000259" key="13">
    <source>
        <dbReference type="Pfam" id="PF04565"/>
    </source>
</evidence>
<keyword evidence="2 6" id="KW-0808">Transferase</keyword>
<dbReference type="AlphaFoldDB" id="A0A0G0FVN9"/>
<accession>A0A0G0FVN9</accession>
<feature type="domain" description="RNA polymerase beta subunit protrusion" evidence="12">
    <location>
        <begin position="22"/>
        <end position="369"/>
    </location>
</feature>
<name>A0A0G0FVN9_9BACT</name>
<dbReference type="Gene3D" id="2.40.50.100">
    <property type="match status" value="1"/>
</dbReference>
<keyword evidence="1 6" id="KW-0240">DNA-directed RNA polymerase</keyword>
<organism evidence="15 16">
    <name type="scientific">Candidatus Wolfebacteria bacterium GW2011_GWC1_37_10</name>
    <dbReference type="NCBI Taxonomy" id="1619010"/>
    <lineage>
        <taxon>Bacteria</taxon>
        <taxon>Candidatus Wolfeibacteriota</taxon>
    </lineage>
</organism>
<dbReference type="InterPro" id="IPR007642">
    <property type="entry name" value="RNA_pol_Rpb2_2"/>
</dbReference>
<dbReference type="GO" id="GO:0003899">
    <property type="term" value="F:DNA-directed RNA polymerase activity"/>
    <property type="evidence" value="ECO:0007669"/>
    <property type="project" value="UniProtKB-UniRule"/>
</dbReference>
<dbReference type="GO" id="GO:0032549">
    <property type="term" value="F:ribonucleoside binding"/>
    <property type="evidence" value="ECO:0007669"/>
    <property type="project" value="InterPro"/>
</dbReference>
<comment type="similarity">
    <text evidence="6 7">Belongs to the RNA polymerase beta chain family.</text>
</comment>
<dbReference type="PATRIC" id="fig|1619010.3.peg.219"/>
<evidence type="ECO:0000256" key="1">
    <source>
        <dbReference type="ARBA" id="ARBA00022478"/>
    </source>
</evidence>
<dbReference type="Pfam" id="PF04560">
    <property type="entry name" value="RNA_pol_Rpb2_7"/>
    <property type="match status" value="1"/>
</dbReference>
<dbReference type="PROSITE" id="PS01166">
    <property type="entry name" value="RNA_POL_BETA"/>
    <property type="match status" value="1"/>
</dbReference>
<reference evidence="15 16" key="1">
    <citation type="journal article" date="2015" name="Nature">
        <title>rRNA introns, odd ribosomes, and small enigmatic genomes across a large radiation of phyla.</title>
        <authorList>
            <person name="Brown C.T."/>
            <person name="Hug L.A."/>
            <person name="Thomas B.C."/>
            <person name="Sharon I."/>
            <person name="Castelle C.J."/>
            <person name="Singh A."/>
            <person name="Wilkins M.J."/>
            <person name="Williams K.H."/>
            <person name="Banfield J.F."/>
        </authorList>
    </citation>
    <scope>NUCLEOTIDE SEQUENCE [LARGE SCALE GENOMIC DNA]</scope>
</reference>
<dbReference type="InterPro" id="IPR015712">
    <property type="entry name" value="DNA-dir_RNA_pol_su2"/>
</dbReference>
<evidence type="ECO:0000259" key="14">
    <source>
        <dbReference type="Pfam" id="PF10385"/>
    </source>
</evidence>
<feature type="domain" description="RNA polymerase Rpb2" evidence="13">
    <location>
        <begin position="387"/>
        <end position="454"/>
    </location>
</feature>
<dbReference type="EC" id="2.7.7.6" evidence="6 8"/>
<dbReference type="InterPro" id="IPR007120">
    <property type="entry name" value="DNA-dir_RNAP_su2_dom"/>
</dbReference>
<dbReference type="InterPro" id="IPR037033">
    <property type="entry name" value="DNA-dir_RNAP_su2_hyb_sf"/>
</dbReference>
<protein>
    <recommendedName>
        <fullName evidence="6 8">DNA-directed RNA polymerase subunit beta</fullName>
        <shortName evidence="6">RNAP subunit beta</shortName>
        <ecNumber evidence="6 8">2.7.7.6</ecNumber>
    </recommendedName>
    <alternativeName>
        <fullName evidence="6">RNA polymerase subunit beta</fullName>
    </alternativeName>
    <alternativeName>
        <fullName evidence="6">Transcriptase subunit beta</fullName>
    </alternativeName>
</protein>
<dbReference type="Gene3D" id="2.30.150.10">
    <property type="entry name" value="DNA-directed RNA polymerase, beta subunit, external 1 domain"/>
    <property type="match status" value="1"/>
</dbReference>
<dbReference type="Pfam" id="PF00562">
    <property type="entry name" value="RNA_pol_Rpb2_6"/>
    <property type="match status" value="1"/>
</dbReference>
<keyword evidence="4 6" id="KW-0804">Transcription</keyword>
<dbReference type="Gene3D" id="3.90.1100.10">
    <property type="match status" value="1"/>
</dbReference>
<comment type="caution">
    <text evidence="15">The sequence shown here is derived from an EMBL/GenBank/DDBJ whole genome shotgun (WGS) entry which is preliminary data.</text>
</comment>
<proteinExistence type="inferred from homology"/>
<dbReference type="InterPro" id="IPR010243">
    <property type="entry name" value="RNA_pol_bsu_bac"/>
</dbReference>
<evidence type="ECO:0000256" key="7">
    <source>
        <dbReference type="RuleBase" id="RU000434"/>
    </source>
</evidence>
<feature type="domain" description="RNA polymerase Rpb2" evidence="11">
    <location>
        <begin position="134"/>
        <end position="328"/>
    </location>
</feature>
<dbReference type="PANTHER" id="PTHR20856">
    <property type="entry name" value="DNA-DIRECTED RNA POLYMERASE I SUBUNIT 2"/>
    <property type="match status" value="1"/>
</dbReference>
<dbReference type="Gene3D" id="2.40.270.10">
    <property type="entry name" value="DNA-directed RNA polymerase, subunit 2, domain 6"/>
    <property type="match status" value="2"/>
</dbReference>
<evidence type="ECO:0000259" key="11">
    <source>
        <dbReference type="Pfam" id="PF04561"/>
    </source>
</evidence>
<evidence type="ECO:0000256" key="4">
    <source>
        <dbReference type="ARBA" id="ARBA00023163"/>
    </source>
</evidence>
<dbReference type="InterPro" id="IPR014724">
    <property type="entry name" value="RNA_pol_RPB2_OB-fold"/>
</dbReference>
<dbReference type="Gene3D" id="2.40.50.150">
    <property type="match status" value="1"/>
</dbReference>
<feature type="domain" description="RNA polymerase Rpb2" evidence="10">
    <location>
        <begin position="979"/>
        <end position="1053"/>
    </location>
</feature>
<evidence type="ECO:0000259" key="9">
    <source>
        <dbReference type="Pfam" id="PF00562"/>
    </source>
</evidence>
<dbReference type="Gene3D" id="3.90.1800.10">
    <property type="entry name" value="RNA polymerase alpha subunit dimerisation domain"/>
    <property type="match status" value="1"/>
</dbReference>
<dbReference type="NCBIfam" id="TIGR02013">
    <property type="entry name" value="rpoB"/>
    <property type="match status" value="1"/>
</dbReference>
<dbReference type="Proteomes" id="UP000034044">
    <property type="component" value="Unassembled WGS sequence"/>
</dbReference>